<evidence type="ECO:0000256" key="1">
    <source>
        <dbReference type="SAM" id="MobiDB-lite"/>
    </source>
</evidence>
<protein>
    <submittedName>
        <fullName evidence="4">Clc-like protein</fullName>
    </submittedName>
</protein>
<feature type="transmembrane region" description="Helical" evidence="2">
    <location>
        <begin position="55"/>
        <end position="78"/>
    </location>
</feature>
<feature type="compositionally biased region" description="Polar residues" evidence="1">
    <location>
        <begin position="878"/>
        <end position="887"/>
    </location>
</feature>
<dbReference type="AlphaFoldDB" id="A0A1I7XKD9"/>
<feature type="transmembrane region" description="Helical" evidence="2">
    <location>
        <begin position="242"/>
        <end position="262"/>
    </location>
</feature>
<feature type="transmembrane region" description="Helical" evidence="2">
    <location>
        <begin position="351"/>
        <end position="371"/>
    </location>
</feature>
<feature type="transmembrane region" description="Helical" evidence="2">
    <location>
        <begin position="98"/>
        <end position="125"/>
    </location>
</feature>
<dbReference type="InterPro" id="IPR010761">
    <property type="entry name" value="Clc_prot-like"/>
</dbReference>
<accession>A0A1I7XKD9</accession>
<keyword evidence="3" id="KW-1185">Reference proteome</keyword>
<keyword evidence="2" id="KW-0472">Membrane</keyword>
<dbReference type="PANTHER" id="PTHR35574">
    <property type="entry name" value="PUTATIVE-RELATED"/>
    <property type="match status" value="1"/>
</dbReference>
<evidence type="ECO:0000313" key="4">
    <source>
        <dbReference type="WBParaSite" id="Hba_17974"/>
    </source>
</evidence>
<dbReference type="WBParaSite" id="Hba_17974">
    <property type="protein sequence ID" value="Hba_17974"/>
    <property type="gene ID" value="Hba_17974"/>
</dbReference>
<feature type="transmembrane region" description="Helical" evidence="2">
    <location>
        <begin position="391"/>
        <end position="409"/>
    </location>
</feature>
<feature type="region of interest" description="Disordered" evidence="1">
    <location>
        <begin position="871"/>
        <end position="892"/>
    </location>
</feature>
<feature type="compositionally biased region" description="Basic and acidic residues" evidence="1">
    <location>
        <begin position="788"/>
        <end position="806"/>
    </location>
</feature>
<feature type="transmembrane region" description="Helical" evidence="2">
    <location>
        <begin position="20"/>
        <end position="43"/>
    </location>
</feature>
<evidence type="ECO:0000313" key="3">
    <source>
        <dbReference type="Proteomes" id="UP000095283"/>
    </source>
</evidence>
<dbReference type="PANTHER" id="PTHR35574:SF2">
    <property type="entry name" value="CLAUDIN-LIKE IN CAENORHABDITIS"/>
    <property type="match status" value="1"/>
</dbReference>
<feature type="region of interest" description="Disordered" evidence="1">
    <location>
        <begin position="513"/>
        <end position="534"/>
    </location>
</feature>
<feature type="region of interest" description="Disordered" evidence="1">
    <location>
        <begin position="788"/>
        <end position="807"/>
    </location>
</feature>
<dbReference type="Pfam" id="PF07062">
    <property type="entry name" value="Clc-like"/>
    <property type="match status" value="3"/>
</dbReference>
<name>A0A1I7XKD9_HETBA</name>
<dbReference type="Proteomes" id="UP000095283">
    <property type="component" value="Unplaced"/>
</dbReference>
<reference evidence="4" key="1">
    <citation type="submission" date="2016-11" db="UniProtKB">
        <authorList>
            <consortium name="WormBaseParasite"/>
        </authorList>
    </citation>
    <scope>IDENTIFICATION</scope>
</reference>
<sequence length="942" mass="106915">MDLEDDNSPVGEVNRHKFYGWHTATLILLALALLTSFLSTCLGMCACCYGSSLSLVFTAITLLTTFLSSVAEGIFFFYSHRADNRFIKGIVGTYEQRVGLAFFLQMAAAFFHFFSFLVAMLFTYFSFSGTKDASDHYSIQRSSRTNVTNIGRSMEFDTPLMYPPTQPNIRPPYSKQEEYDRHVAESMPELGRSVKTKLQIVFQVHPDHPTHVQRIFKVEGRPQFPVVVKMDNGVSKCGRKTALSIFFAISIIAFTFCLLSLLSPSWQYVYLENGRTEHQHGLWLDCKRDYSFDYGRTREYYETLYRREFQGSPFDIFFLPPLQCVYKFDYYIDPEDLYDHDHDENRIQNDAYQHLFLAILSTIGIIVFYMWANYQDNKVIKEEADTIYEQVLGWAFYFQVIGAILQWLTSMLGCCVTSISFSKTRAKLVKIEKNFERTASMPNFCKKQSKGNQKRDQQIAKSNTDVFSSVSNITETTHSGNNGNTTSPKDLYLLGSSTNLEAHRTPMVSHAARSAEHPGKLKSALKTPQQQRRPLNDSDVTYEYIPCSGSVGISTFLGVNPECPRTPSQNIVYDSVYDQIGQDDYLEPNSIRAKSSSSTLNIENVLLPTMPLTGSSQSIPVPNQKTTIINDIGRPSSSSDLLRNNQINLMEIEEQHTIDERIRQERLKKQKLRAGDKDLLKPTIKQPAPLQSTELQLSIRDFGINLSNSQNGYCTEMIPSKHCEEPHLQRYEQEPSTSVALSDSSTSVKYSKLEKTVTTRPNTEVTSKYMKIDRSKMVNIDIKNGLDDRLHDNTRLHSSQDTDTRDPSQFFYHELERNSSGVSSPPKIAINTFGFTGRSSQRSITNLSFYPAISNAAEVFERPNSDLISLSASSNSSKKPQTQQNQKKLLVSLPDEVDRSVGSSTLLENDVRDLSMSYANDAELRLNLFMNDRGKTQDETTV</sequence>
<dbReference type="GO" id="GO:0016020">
    <property type="term" value="C:membrane"/>
    <property type="evidence" value="ECO:0007669"/>
    <property type="project" value="InterPro"/>
</dbReference>
<keyword evidence="2" id="KW-0812">Transmembrane</keyword>
<proteinExistence type="predicted"/>
<keyword evidence="2" id="KW-1133">Transmembrane helix</keyword>
<evidence type="ECO:0000256" key="2">
    <source>
        <dbReference type="SAM" id="Phobius"/>
    </source>
</evidence>
<organism evidence="3 4">
    <name type="scientific">Heterorhabditis bacteriophora</name>
    <name type="common">Entomopathogenic nematode worm</name>
    <dbReference type="NCBI Taxonomy" id="37862"/>
    <lineage>
        <taxon>Eukaryota</taxon>
        <taxon>Metazoa</taxon>
        <taxon>Ecdysozoa</taxon>
        <taxon>Nematoda</taxon>
        <taxon>Chromadorea</taxon>
        <taxon>Rhabditida</taxon>
        <taxon>Rhabditina</taxon>
        <taxon>Rhabditomorpha</taxon>
        <taxon>Strongyloidea</taxon>
        <taxon>Heterorhabditidae</taxon>
        <taxon>Heterorhabditis</taxon>
    </lineage>
</organism>